<protein>
    <submittedName>
        <fullName evidence="1">Uncharacterized protein</fullName>
    </submittedName>
</protein>
<comment type="caution">
    <text evidence="1">The sequence shown here is derived from an EMBL/GenBank/DDBJ whole genome shotgun (WGS) entry which is preliminary data.</text>
</comment>
<proteinExistence type="predicted"/>
<evidence type="ECO:0000313" key="1">
    <source>
        <dbReference type="EMBL" id="GJJ10101.1"/>
    </source>
</evidence>
<dbReference type="Proteomes" id="UP001050691">
    <property type="component" value="Unassembled WGS sequence"/>
</dbReference>
<dbReference type="AlphaFoldDB" id="A0AAV5AC83"/>
<keyword evidence="2" id="KW-1185">Reference proteome</keyword>
<accession>A0AAV5AC83</accession>
<organism evidence="1 2">
    <name type="scientific">Clathrus columnatus</name>
    <dbReference type="NCBI Taxonomy" id="1419009"/>
    <lineage>
        <taxon>Eukaryota</taxon>
        <taxon>Fungi</taxon>
        <taxon>Dikarya</taxon>
        <taxon>Basidiomycota</taxon>
        <taxon>Agaricomycotina</taxon>
        <taxon>Agaricomycetes</taxon>
        <taxon>Phallomycetidae</taxon>
        <taxon>Phallales</taxon>
        <taxon>Clathraceae</taxon>
        <taxon>Clathrus</taxon>
    </lineage>
</organism>
<evidence type="ECO:0000313" key="2">
    <source>
        <dbReference type="Proteomes" id="UP001050691"/>
    </source>
</evidence>
<dbReference type="EMBL" id="BPWL01000005">
    <property type="protein sequence ID" value="GJJ10101.1"/>
    <property type="molecule type" value="Genomic_DNA"/>
</dbReference>
<reference evidence="1" key="1">
    <citation type="submission" date="2021-10" db="EMBL/GenBank/DDBJ databases">
        <title>De novo Genome Assembly of Clathrus columnatus (Basidiomycota, Fungi) Using Illumina and Nanopore Sequence Data.</title>
        <authorList>
            <person name="Ogiso-Tanaka E."/>
            <person name="Itagaki H."/>
            <person name="Hosoya T."/>
            <person name="Hosaka K."/>
        </authorList>
    </citation>
    <scope>NUCLEOTIDE SEQUENCE</scope>
    <source>
        <strain evidence="1">MO-923</strain>
    </source>
</reference>
<name>A0AAV5AC83_9AGAM</name>
<sequence length="77" mass="8581">MELSVLLVCEFTLDLRRLNTGKVLAPNQSVLGLPTLSIQDNLTRSTRSVFQRLHQSIIADMGDMDGPEVVEGPEREE</sequence>
<gene>
    <name evidence="1" type="ORF">Clacol_004327</name>
</gene>